<evidence type="ECO:0000256" key="1">
    <source>
        <dbReference type="SAM" id="Phobius"/>
    </source>
</evidence>
<feature type="transmembrane region" description="Helical" evidence="1">
    <location>
        <begin position="139"/>
        <end position="159"/>
    </location>
</feature>
<dbReference type="Proteomes" id="UP000317429">
    <property type="component" value="Chromosome"/>
</dbReference>
<feature type="transmembrane region" description="Helical" evidence="1">
    <location>
        <begin position="35"/>
        <end position="52"/>
    </location>
</feature>
<feature type="transmembrane region" description="Helical" evidence="1">
    <location>
        <begin position="6"/>
        <end position="23"/>
    </location>
</feature>
<dbReference type="KEGG" id="pnd:Pla175_02030"/>
<feature type="transmembrane region" description="Helical" evidence="1">
    <location>
        <begin position="212"/>
        <end position="230"/>
    </location>
</feature>
<keyword evidence="3" id="KW-1185">Reference proteome</keyword>
<organism evidence="2 3">
    <name type="scientific">Pirellulimonas nuda</name>
    <dbReference type="NCBI Taxonomy" id="2528009"/>
    <lineage>
        <taxon>Bacteria</taxon>
        <taxon>Pseudomonadati</taxon>
        <taxon>Planctomycetota</taxon>
        <taxon>Planctomycetia</taxon>
        <taxon>Pirellulales</taxon>
        <taxon>Lacipirellulaceae</taxon>
        <taxon>Pirellulimonas</taxon>
    </lineage>
</organism>
<protein>
    <recommendedName>
        <fullName evidence="4">Oligosaccharide repeat unit polymerase</fullName>
    </recommendedName>
</protein>
<feature type="transmembrane region" description="Helical" evidence="1">
    <location>
        <begin position="166"/>
        <end position="182"/>
    </location>
</feature>
<evidence type="ECO:0000313" key="2">
    <source>
        <dbReference type="EMBL" id="QDU86850.1"/>
    </source>
</evidence>
<accession>A0A518D5V9</accession>
<keyword evidence="1" id="KW-0472">Membrane</keyword>
<gene>
    <name evidence="2" type="ORF">Pla175_02030</name>
</gene>
<feature type="transmembrane region" description="Helical" evidence="1">
    <location>
        <begin position="72"/>
        <end position="91"/>
    </location>
</feature>
<dbReference type="EMBL" id="CP036291">
    <property type="protein sequence ID" value="QDU86850.1"/>
    <property type="molecule type" value="Genomic_DNA"/>
</dbReference>
<name>A0A518D5V9_9BACT</name>
<dbReference type="AlphaFoldDB" id="A0A518D5V9"/>
<dbReference type="RefSeq" id="WP_145280450.1">
    <property type="nucleotide sequence ID" value="NZ_CP036291.1"/>
</dbReference>
<feature type="transmembrane region" description="Helical" evidence="1">
    <location>
        <begin position="402"/>
        <end position="423"/>
    </location>
</feature>
<proteinExistence type="predicted"/>
<keyword evidence="1" id="KW-1133">Transmembrane helix</keyword>
<feature type="transmembrane region" description="Helical" evidence="1">
    <location>
        <begin position="339"/>
        <end position="358"/>
    </location>
</feature>
<sequence length="427" mass="46513">MQSELYPPFLAVTALSLAGLLRFPKAFIDLLRPRFVIPGLVWVSTAGNAINYQPHGLTVIASAYDEHAVMALWFVAVCLAVFWIGYVTPIGKWIGEASPELTFHWNTGATSFFIATLFCATLVLINPFVAGYFGPVGRIISRFSMACVFGGPAALGLYLGSNPRVGLMRMLFAVASIAVFTTPLMASFSRGTGLPLLVCFVSFSFARQRIRVVPAILCLALAAYLGMMGLSGRGAAGGHYAGALAYLKYIAAHPIPSFSGASSSGVLLHDSLTPLCVAMESREQQSTLTGTLSPRDWLLNQLPVPRSFGLPDWNVNLGKFVSGTTRTSWGYTMSSIGDLYLHFGSLGSIGFLFMGIFYRFVGTVTFRNNLQWQAHTVDWYSLLLLASYYAFVLGLYNTYRGWLTLCLYALYALFGIFLVRLVLGGKS</sequence>
<feature type="transmembrane region" description="Helical" evidence="1">
    <location>
        <begin position="379"/>
        <end position="396"/>
    </location>
</feature>
<reference evidence="2 3" key="1">
    <citation type="submission" date="2019-02" db="EMBL/GenBank/DDBJ databases">
        <title>Deep-cultivation of Planctomycetes and their phenomic and genomic characterization uncovers novel biology.</title>
        <authorList>
            <person name="Wiegand S."/>
            <person name="Jogler M."/>
            <person name="Boedeker C."/>
            <person name="Pinto D."/>
            <person name="Vollmers J."/>
            <person name="Rivas-Marin E."/>
            <person name="Kohn T."/>
            <person name="Peeters S.H."/>
            <person name="Heuer A."/>
            <person name="Rast P."/>
            <person name="Oberbeckmann S."/>
            <person name="Bunk B."/>
            <person name="Jeske O."/>
            <person name="Meyerdierks A."/>
            <person name="Storesund J.E."/>
            <person name="Kallscheuer N."/>
            <person name="Luecker S."/>
            <person name="Lage O.M."/>
            <person name="Pohl T."/>
            <person name="Merkel B.J."/>
            <person name="Hornburger P."/>
            <person name="Mueller R.-W."/>
            <person name="Bruemmer F."/>
            <person name="Labrenz M."/>
            <person name="Spormann A.M."/>
            <person name="Op den Camp H."/>
            <person name="Overmann J."/>
            <person name="Amann R."/>
            <person name="Jetten M.S.M."/>
            <person name="Mascher T."/>
            <person name="Medema M.H."/>
            <person name="Devos D.P."/>
            <person name="Kaster A.-K."/>
            <person name="Ovreas L."/>
            <person name="Rohde M."/>
            <person name="Galperin M.Y."/>
            <person name="Jogler C."/>
        </authorList>
    </citation>
    <scope>NUCLEOTIDE SEQUENCE [LARGE SCALE GENOMIC DNA]</scope>
    <source>
        <strain evidence="2 3">Pla175</strain>
    </source>
</reference>
<evidence type="ECO:0008006" key="4">
    <source>
        <dbReference type="Google" id="ProtNLM"/>
    </source>
</evidence>
<keyword evidence="1" id="KW-0812">Transmembrane</keyword>
<feature type="transmembrane region" description="Helical" evidence="1">
    <location>
        <begin position="112"/>
        <end position="133"/>
    </location>
</feature>
<evidence type="ECO:0000313" key="3">
    <source>
        <dbReference type="Proteomes" id="UP000317429"/>
    </source>
</evidence>